<feature type="region of interest" description="Disordered" evidence="1">
    <location>
        <begin position="239"/>
        <end position="275"/>
    </location>
</feature>
<keyword evidence="3" id="KW-0732">Signal</keyword>
<evidence type="ECO:0000313" key="4">
    <source>
        <dbReference type="EMBL" id="KAJ7622530.1"/>
    </source>
</evidence>
<accession>A0AAD7BJF1</accession>
<feature type="compositionally biased region" description="Acidic residues" evidence="1">
    <location>
        <begin position="386"/>
        <end position="399"/>
    </location>
</feature>
<keyword evidence="2" id="KW-1133">Transmembrane helix</keyword>
<evidence type="ECO:0000313" key="5">
    <source>
        <dbReference type="Proteomes" id="UP001221142"/>
    </source>
</evidence>
<comment type="caution">
    <text evidence="4">The sequence shown here is derived from an EMBL/GenBank/DDBJ whole genome shotgun (WGS) entry which is preliminary data.</text>
</comment>
<protein>
    <submittedName>
        <fullName evidence="4">Uncharacterized protein</fullName>
    </submittedName>
</protein>
<proteinExistence type="predicted"/>
<feature type="region of interest" description="Disordered" evidence="1">
    <location>
        <begin position="162"/>
        <end position="188"/>
    </location>
</feature>
<feature type="transmembrane region" description="Helical" evidence="2">
    <location>
        <begin position="200"/>
        <end position="223"/>
    </location>
</feature>
<dbReference type="AlphaFoldDB" id="A0AAD7BJF1"/>
<evidence type="ECO:0000256" key="3">
    <source>
        <dbReference type="SAM" id="SignalP"/>
    </source>
</evidence>
<keyword evidence="5" id="KW-1185">Reference proteome</keyword>
<feature type="compositionally biased region" description="Low complexity" evidence="1">
    <location>
        <begin position="261"/>
        <end position="275"/>
    </location>
</feature>
<feature type="compositionally biased region" description="Basic and acidic residues" evidence="1">
    <location>
        <begin position="299"/>
        <end position="312"/>
    </location>
</feature>
<keyword evidence="2" id="KW-0472">Membrane</keyword>
<feature type="chain" id="PRO_5041919066" evidence="3">
    <location>
        <begin position="20"/>
        <end position="399"/>
    </location>
</feature>
<gene>
    <name evidence="4" type="ORF">FB45DRAFT_927906</name>
</gene>
<organism evidence="4 5">
    <name type="scientific">Roridomyces roridus</name>
    <dbReference type="NCBI Taxonomy" id="1738132"/>
    <lineage>
        <taxon>Eukaryota</taxon>
        <taxon>Fungi</taxon>
        <taxon>Dikarya</taxon>
        <taxon>Basidiomycota</taxon>
        <taxon>Agaricomycotina</taxon>
        <taxon>Agaricomycetes</taxon>
        <taxon>Agaricomycetidae</taxon>
        <taxon>Agaricales</taxon>
        <taxon>Marasmiineae</taxon>
        <taxon>Mycenaceae</taxon>
        <taxon>Roridomyces</taxon>
    </lineage>
</organism>
<dbReference type="EMBL" id="JARKIF010000015">
    <property type="protein sequence ID" value="KAJ7622530.1"/>
    <property type="molecule type" value="Genomic_DNA"/>
</dbReference>
<feature type="signal peptide" evidence="3">
    <location>
        <begin position="1"/>
        <end position="19"/>
    </location>
</feature>
<dbReference type="Proteomes" id="UP001221142">
    <property type="component" value="Unassembled WGS sequence"/>
</dbReference>
<feature type="region of interest" description="Disordered" evidence="1">
    <location>
        <begin position="293"/>
        <end position="399"/>
    </location>
</feature>
<evidence type="ECO:0000256" key="1">
    <source>
        <dbReference type="SAM" id="MobiDB-lite"/>
    </source>
</evidence>
<keyword evidence="2" id="KW-0812">Transmembrane</keyword>
<sequence length="399" mass="41780">MSRRSLFAVFFLLLWSADGSQVNVTIDDSDPSIVYSPSTSWNSSQVVCNSCNNPPVALAKQQTFHKGVHVRTAVYIFCIQPQSLTKAPAPPSQMNMTFFIDEADSSSFLHQGSVDASGFASGVNILAKQGLSDGPHSMKLTLAPNSVLILDFIVVTQNVPDSSTSSPSQSAVTSSASDSAHSALSPASDVEATKTGRASFGAVIGGVVGALGILSFGTAFSLYRRRLLAARRDRLERGEAPSPAFLSNANPGSVLIPHATPPTYTASTASSSSGHSAAHHAALALAASEPLLVSPSSGSERDLPDAEPHTYSDEVPPPEEEDVAPPSFGVAITTPAITLLSSDDAANPPPRPRSWGEAPAQAHGIPLPESNATSRGASLLTRETQREDEDEDYDDFIAQ</sequence>
<evidence type="ECO:0000256" key="2">
    <source>
        <dbReference type="SAM" id="Phobius"/>
    </source>
</evidence>
<reference evidence="4" key="1">
    <citation type="submission" date="2023-03" db="EMBL/GenBank/DDBJ databases">
        <title>Massive genome expansion in bonnet fungi (Mycena s.s.) driven by repeated elements and novel gene families across ecological guilds.</title>
        <authorList>
            <consortium name="Lawrence Berkeley National Laboratory"/>
            <person name="Harder C.B."/>
            <person name="Miyauchi S."/>
            <person name="Viragh M."/>
            <person name="Kuo A."/>
            <person name="Thoen E."/>
            <person name="Andreopoulos B."/>
            <person name="Lu D."/>
            <person name="Skrede I."/>
            <person name="Drula E."/>
            <person name="Henrissat B."/>
            <person name="Morin E."/>
            <person name="Kohler A."/>
            <person name="Barry K."/>
            <person name="LaButti K."/>
            <person name="Morin E."/>
            <person name="Salamov A."/>
            <person name="Lipzen A."/>
            <person name="Mereny Z."/>
            <person name="Hegedus B."/>
            <person name="Baldrian P."/>
            <person name="Stursova M."/>
            <person name="Weitz H."/>
            <person name="Taylor A."/>
            <person name="Grigoriev I.V."/>
            <person name="Nagy L.G."/>
            <person name="Martin F."/>
            <person name="Kauserud H."/>
        </authorList>
    </citation>
    <scope>NUCLEOTIDE SEQUENCE</scope>
    <source>
        <strain evidence="4">9284</strain>
    </source>
</reference>
<name>A0AAD7BJF1_9AGAR</name>